<accession>W4V962</accession>
<dbReference type="Proteomes" id="UP000019109">
    <property type="component" value="Unassembled WGS sequence"/>
</dbReference>
<dbReference type="NCBIfam" id="TIGR03640">
    <property type="entry name" value="cas1_DVULG"/>
    <property type="match status" value="1"/>
</dbReference>
<feature type="binding site" evidence="10">
    <location>
        <position position="166"/>
    </location>
    <ligand>
        <name>Mn(2+)</name>
        <dbReference type="ChEBI" id="CHEBI:29035"/>
    </ligand>
</feature>
<dbReference type="RefSeq" id="WP_038289553.1">
    <property type="nucleotide sequence ID" value="NZ_BAVR01000035.1"/>
</dbReference>
<dbReference type="GO" id="GO:0016787">
    <property type="term" value="F:hydrolase activity"/>
    <property type="evidence" value="ECO:0007669"/>
    <property type="project" value="UniProtKB-KW"/>
</dbReference>
<keyword evidence="4 10" id="KW-0378">Hydrolase</keyword>
<dbReference type="EMBL" id="BAVR01000035">
    <property type="protein sequence ID" value="GAE89358.1"/>
    <property type="molecule type" value="Genomic_DNA"/>
</dbReference>
<dbReference type="PANTHER" id="PTHR34353">
    <property type="entry name" value="CRISPR-ASSOCIATED ENDONUCLEASE CAS1 1"/>
    <property type="match status" value="1"/>
</dbReference>
<gene>
    <name evidence="10" type="primary">cas1</name>
    <name evidence="11" type="ORF">JCM21531_2875</name>
</gene>
<keyword evidence="7 10" id="KW-0238">DNA-binding</keyword>
<dbReference type="InterPro" id="IPR042206">
    <property type="entry name" value="CRISPR-assoc_Cas1_C"/>
</dbReference>
<dbReference type="GO" id="GO:0004520">
    <property type="term" value="F:DNA endonuclease activity"/>
    <property type="evidence" value="ECO:0007669"/>
    <property type="project" value="InterPro"/>
</dbReference>
<evidence type="ECO:0000256" key="1">
    <source>
        <dbReference type="ARBA" id="ARBA00022722"/>
    </source>
</evidence>
<evidence type="ECO:0000256" key="5">
    <source>
        <dbReference type="ARBA" id="ARBA00022842"/>
    </source>
</evidence>
<dbReference type="GO" id="GO:0046872">
    <property type="term" value="F:metal ion binding"/>
    <property type="evidence" value="ECO:0007669"/>
    <property type="project" value="UniProtKB-UniRule"/>
</dbReference>
<comment type="function">
    <text evidence="10">CRISPR (clustered regularly interspaced short palindromic repeat), is an adaptive immune system that provides protection against mobile genetic elements (viruses, transposable elements and conjugative plasmids). CRISPR clusters contain spacers, sequences complementary to antecedent mobile elements, and target invading nucleic acids. CRISPR clusters are transcribed and processed into CRISPR RNA (crRNA). Acts as a dsDNA endonuclease. Involved in the integration of spacer DNA into the CRISPR cassette.</text>
</comment>
<evidence type="ECO:0000256" key="9">
    <source>
        <dbReference type="ARBA" id="ARBA00038592"/>
    </source>
</evidence>
<dbReference type="NCBIfam" id="TIGR00287">
    <property type="entry name" value="cas1"/>
    <property type="match status" value="1"/>
</dbReference>
<keyword evidence="12" id="KW-1185">Reference proteome</keyword>
<keyword evidence="3 10" id="KW-0255">Endonuclease</keyword>
<name>W4V962_9FIRM</name>
<comment type="subunit">
    <text evidence="9 10">Homodimer, forms a heterotetramer with a Cas2 homodimer.</text>
</comment>
<dbReference type="InterPro" id="IPR019856">
    <property type="entry name" value="CRISPR-assoc_Cas1_DVULG"/>
</dbReference>
<reference evidence="11" key="1">
    <citation type="journal article" date="2014" name="Genome Announc.">
        <title>Draft Genome Sequence of Clostridium straminisolvens Strain JCM 21531T, Isolated from a Cellulose-Degrading Bacterial Community.</title>
        <authorList>
            <person name="Yuki M."/>
            <person name="Oshima K."/>
            <person name="Suda W."/>
            <person name="Sakamoto M."/>
            <person name="Kitamura K."/>
            <person name="Iida T."/>
            <person name="Hattori M."/>
            <person name="Ohkuma M."/>
        </authorList>
    </citation>
    <scope>NUCLEOTIDE SEQUENCE [LARGE SCALE GENOMIC DNA]</scope>
    <source>
        <strain evidence="11">JCM 21531</strain>
    </source>
</reference>
<dbReference type="Gene3D" id="1.20.120.920">
    <property type="entry name" value="CRISPR-associated endonuclease Cas1, C-terminal domain"/>
    <property type="match status" value="1"/>
</dbReference>
<dbReference type="STRING" id="1294263.JCM21531_2875"/>
<dbReference type="Pfam" id="PF01867">
    <property type="entry name" value="Cas_Cas1"/>
    <property type="match status" value="1"/>
</dbReference>
<dbReference type="CDD" id="cd09721">
    <property type="entry name" value="Cas1_I-C"/>
    <property type="match status" value="1"/>
</dbReference>
<keyword evidence="6 10" id="KW-0051">Antiviral defense</keyword>
<evidence type="ECO:0000256" key="8">
    <source>
        <dbReference type="ARBA" id="ARBA00023211"/>
    </source>
</evidence>
<evidence type="ECO:0000256" key="3">
    <source>
        <dbReference type="ARBA" id="ARBA00022759"/>
    </source>
</evidence>
<dbReference type="GO" id="GO:0003677">
    <property type="term" value="F:DNA binding"/>
    <property type="evidence" value="ECO:0007669"/>
    <property type="project" value="UniProtKB-KW"/>
</dbReference>
<evidence type="ECO:0000313" key="11">
    <source>
        <dbReference type="EMBL" id="GAE89358.1"/>
    </source>
</evidence>
<dbReference type="Gene3D" id="3.100.10.20">
    <property type="entry name" value="CRISPR-associated endonuclease Cas1, N-terminal domain"/>
    <property type="match status" value="1"/>
</dbReference>
<dbReference type="OrthoDB" id="9803119at2"/>
<sequence length="343" mass="39500">MRRLLNTLYVTTPEAYLACEGENVLVKVDDQIKLRIPIHNLEGIITFGYSGASPALIKLCCERGVAFSFLSSNGYFLGRVTGKTHGNVLLRRSQYRWSDNEEITLRLSKRFVVAKILNSRVCLQRALRDHRDKIETYELELTVDNLKRLAKEVENVTDIDVLRGIEGEAAKQYFKCFDMMILNQKDEFSFHERIRRPPTDKVNALLSFLYTILSHDVEAALESVGLDPQVGFLHSDRPGRSSLALDLMEEFRAYFVDRMVLSLINRKQINGKGFIEKESGAVIMNDDTKKTVLTEWQNRKRDNITHPYLDEKIPVGLLPYAQALLLARHIRGDLDDYPPFFWK</sequence>
<dbReference type="InterPro" id="IPR042211">
    <property type="entry name" value="CRISPR-assoc_Cas1_N"/>
</dbReference>
<organism evidence="11 12">
    <name type="scientific">Acetivibrio straminisolvens JCM 21531</name>
    <dbReference type="NCBI Taxonomy" id="1294263"/>
    <lineage>
        <taxon>Bacteria</taxon>
        <taxon>Bacillati</taxon>
        <taxon>Bacillota</taxon>
        <taxon>Clostridia</taxon>
        <taxon>Eubacteriales</taxon>
        <taxon>Oscillospiraceae</taxon>
        <taxon>Acetivibrio</taxon>
    </lineage>
</organism>
<comment type="similarity">
    <text evidence="10">Belongs to the CRISPR-associated endonuclease Cas1 family.</text>
</comment>
<keyword evidence="5 10" id="KW-0460">Magnesium</keyword>
<dbReference type="PANTHER" id="PTHR34353:SF2">
    <property type="entry name" value="CRISPR-ASSOCIATED ENDONUCLEASE CAS1 1"/>
    <property type="match status" value="1"/>
</dbReference>
<feature type="binding site" evidence="10">
    <location>
        <position position="249"/>
    </location>
    <ligand>
        <name>Mn(2+)</name>
        <dbReference type="ChEBI" id="CHEBI:29035"/>
    </ligand>
</feature>
<dbReference type="EC" id="3.1.-.-" evidence="10"/>
<proteinExistence type="inferred from homology"/>
<dbReference type="AlphaFoldDB" id="W4V962"/>
<dbReference type="InterPro" id="IPR002729">
    <property type="entry name" value="CRISPR-assoc_Cas1"/>
</dbReference>
<comment type="caution">
    <text evidence="11">The sequence shown here is derived from an EMBL/GenBank/DDBJ whole genome shotgun (WGS) entry which is preliminary data.</text>
</comment>
<protein>
    <recommendedName>
        <fullName evidence="10">CRISPR-associated endonuclease Cas1</fullName>
        <ecNumber evidence="10">3.1.-.-</ecNumber>
    </recommendedName>
</protein>
<dbReference type="GO" id="GO:0051607">
    <property type="term" value="P:defense response to virus"/>
    <property type="evidence" value="ECO:0007669"/>
    <property type="project" value="UniProtKB-UniRule"/>
</dbReference>
<dbReference type="InterPro" id="IPR050646">
    <property type="entry name" value="Cas1"/>
</dbReference>
<evidence type="ECO:0000256" key="2">
    <source>
        <dbReference type="ARBA" id="ARBA00022723"/>
    </source>
</evidence>
<dbReference type="HAMAP" id="MF_01470">
    <property type="entry name" value="Cas1"/>
    <property type="match status" value="1"/>
</dbReference>
<evidence type="ECO:0000256" key="10">
    <source>
        <dbReference type="HAMAP-Rule" id="MF_01470"/>
    </source>
</evidence>
<keyword evidence="1 10" id="KW-0540">Nuclease</keyword>
<comment type="cofactor">
    <cofactor evidence="10">
        <name>Mg(2+)</name>
        <dbReference type="ChEBI" id="CHEBI:18420"/>
    </cofactor>
    <cofactor evidence="10">
        <name>Mn(2+)</name>
        <dbReference type="ChEBI" id="CHEBI:29035"/>
    </cofactor>
</comment>
<evidence type="ECO:0000256" key="7">
    <source>
        <dbReference type="ARBA" id="ARBA00023125"/>
    </source>
</evidence>
<feature type="binding site" evidence="10">
    <location>
        <position position="234"/>
    </location>
    <ligand>
        <name>Mn(2+)</name>
        <dbReference type="ChEBI" id="CHEBI:29035"/>
    </ligand>
</feature>
<evidence type="ECO:0000256" key="6">
    <source>
        <dbReference type="ARBA" id="ARBA00023118"/>
    </source>
</evidence>
<evidence type="ECO:0000313" key="12">
    <source>
        <dbReference type="Proteomes" id="UP000019109"/>
    </source>
</evidence>
<dbReference type="GO" id="GO:0043571">
    <property type="term" value="P:maintenance of CRISPR repeat elements"/>
    <property type="evidence" value="ECO:0007669"/>
    <property type="project" value="UniProtKB-UniRule"/>
</dbReference>
<evidence type="ECO:0000256" key="4">
    <source>
        <dbReference type="ARBA" id="ARBA00022801"/>
    </source>
</evidence>
<keyword evidence="8 10" id="KW-0464">Manganese</keyword>
<keyword evidence="2 10" id="KW-0479">Metal-binding</keyword>